<dbReference type="Proteomes" id="UP001278766">
    <property type="component" value="Unassembled WGS sequence"/>
</dbReference>
<feature type="region of interest" description="Disordered" evidence="1">
    <location>
        <begin position="1"/>
        <end position="37"/>
    </location>
</feature>
<dbReference type="EMBL" id="JAUEPN010000005">
    <property type="protein sequence ID" value="KAK3294728.1"/>
    <property type="molecule type" value="Genomic_DNA"/>
</dbReference>
<name>A0AAE0HDW3_9PEZI</name>
<dbReference type="AlphaFoldDB" id="A0AAE0HDW3"/>
<keyword evidence="3" id="KW-1185">Reference proteome</keyword>
<evidence type="ECO:0000313" key="3">
    <source>
        <dbReference type="Proteomes" id="UP001278766"/>
    </source>
</evidence>
<protein>
    <submittedName>
        <fullName evidence="2">Uncharacterized protein</fullName>
    </submittedName>
</protein>
<evidence type="ECO:0000313" key="2">
    <source>
        <dbReference type="EMBL" id="KAK3294728.1"/>
    </source>
</evidence>
<dbReference type="RefSeq" id="XP_062658242.1">
    <property type="nucleotide sequence ID" value="XM_062804159.1"/>
</dbReference>
<dbReference type="GeneID" id="87841107"/>
<evidence type="ECO:0000256" key="1">
    <source>
        <dbReference type="SAM" id="MobiDB-lite"/>
    </source>
</evidence>
<gene>
    <name evidence="2" type="ORF">B0H64DRAFT_401417</name>
</gene>
<organism evidence="2 3">
    <name type="scientific">Chaetomium fimeti</name>
    <dbReference type="NCBI Taxonomy" id="1854472"/>
    <lineage>
        <taxon>Eukaryota</taxon>
        <taxon>Fungi</taxon>
        <taxon>Dikarya</taxon>
        <taxon>Ascomycota</taxon>
        <taxon>Pezizomycotina</taxon>
        <taxon>Sordariomycetes</taxon>
        <taxon>Sordariomycetidae</taxon>
        <taxon>Sordariales</taxon>
        <taxon>Chaetomiaceae</taxon>
        <taxon>Chaetomium</taxon>
    </lineage>
</organism>
<sequence>MHPMPSSCEPVPVSGSPGRSTEVSHAPLHRRSGTVKTVRQAEIVEGAEWGVARSELRAHRSHSQVFCKGAMEKPLPFRLPFDCCSSPHSYGPIRVAGPPGITASEPSVGRLRCPCFDLNIHRPVSSIPGRDWWHSEVTAVRFRALSHGLGRVWRKALINQLGPHLAPPYRHGSHWGPGGRKCWISVSVAYFNLPPPHSLQSHSKRSQMQS</sequence>
<comment type="caution">
    <text evidence="2">The sequence shown here is derived from an EMBL/GenBank/DDBJ whole genome shotgun (WGS) entry which is preliminary data.</text>
</comment>
<proteinExistence type="predicted"/>
<accession>A0AAE0HDW3</accession>
<reference evidence="2" key="2">
    <citation type="submission" date="2023-06" db="EMBL/GenBank/DDBJ databases">
        <authorList>
            <consortium name="Lawrence Berkeley National Laboratory"/>
            <person name="Haridas S."/>
            <person name="Hensen N."/>
            <person name="Bonometti L."/>
            <person name="Westerberg I."/>
            <person name="Brannstrom I.O."/>
            <person name="Guillou S."/>
            <person name="Cros-Aarteil S."/>
            <person name="Calhoun S."/>
            <person name="Kuo A."/>
            <person name="Mondo S."/>
            <person name="Pangilinan J."/>
            <person name="Riley R."/>
            <person name="Labutti K."/>
            <person name="Andreopoulos B."/>
            <person name="Lipzen A."/>
            <person name="Chen C."/>
            <person name="Yanf M."/>
            <person name="Daum C."/>
            <person name="Ng V."/>
            <person name="Clum A."/>
            <person name="Steindorff A."/>
            <person name="Ohm R."/>
            <person name="Martin F."/>
            <person name="Silar P."/>
            <person name="Natvig D."/>
            <person name="Lalanne C."/>
            <person name="Gautier V."/>
            <person name="Ament-Velasquez S.L."/>
            <person name="Kruys A."/>
            <person name="Hutchinson M.I."/>
            <person name="Powell A.J."/>
            <person name="Barry K."/>
            <person name="Miller A.N."/>
            <person name="Grigoriev I.V."/>
            <person name="Debuchy R."/>
            <person name="Gladieux P."/>
            <person name="Thoren M.H."/>
            <person name="Johannesson H."/>
        </authorList>
    </citation>
    <scope>NUCLEOTIDE SEQUENCE</scope>
    <source>
        <strain evidence="2">CBS 168.71</strain>
    </source>
</reference>
<reference evidence="2" key="1">
    <citation type="journal article" date="2023" name="Mol. Phylogenet. Evol.">
        <title>Genome-scale phylogeny and comparative genomics of the fungal order Sordariales.</title>
        <authorList>
            <person name="Hensen N."/>
            <person name="Bonometti L."/>
            <person name="Westerberg I."/>
            <person name="Brannstrom I.O."/>
            <person name="Guillou S."/>
            <person name="Cros-Aarteil S."/>
            <person name="Calhoun S."/>
            <person name="Haridas S."/>
            <person name="Kuo A."/>
            <person name="Mondo S."/>
            <person name="Pangilinan J."/>
            <person name="Riley R."/>
            <person name="LaButti K."/>
            <person name="Andreopoulos B."/>
            <person name="Lipzen A."/>
            <person name="Chen C."/>
            <person name="Yan M."/>
            <person name="Daum C."/>
            <person name="Ng V."/>
            <person name="Clum A."/>
            <person name="Steindorff A."/>
            <person name="Ohm R.A."/>
            <person name="Martin F."/>
            <person name="Silar P."/>
            <person name="Natvig D.O."/>
            <person name="Lalanne C."/>
            <person name="Gautier V."/>
            <person name="Ament-Velasquez S.L."/>
            <person name="Kruys A."/>
            <person name="Hutchinson M.I."/>
            <person name="Powell A.J."/>
            <person name="Barry K."/>
            <person name="Miller A.N."/>
            <person name="Grigoriev I.V."/>
            <person name="Debuchy R."/>
            <person name="Gladieux P."/>
            <person name="Hiltunen Thoren M."/>
            <person name="Johannesson H."/>
        </authorList>
    </citation>
    <scope>NUCLEOTIDE SEQUENCE</scope>
    <source>
        <strain evidence="2">CBS 168.71</strain>
    </source>
</reference>